<keyword evidence="2" id="KW-0808">Transferase</keyword>
<dbReference type="PANTHER" id="PTHR43792">
    <property type="entry name" value="GNAT FAMILY, PUTATIVE (AFU_ORTHOLOGUE AFUA_3G00765)-RELATED-RELATED"/>
    <property type="match status" value="1"/>
</dbReference>
<dbReference type="InterPro" id="IPR000182">
    <property type="entry name" value="GNAT_dom"/>
</dbReference>
<dbReference type="EMBL" id="CP064786">
    <property type="protein sequence ID" value="QSG01812.1"/>
    <property type="molecule type" value="Genomic_DNA"/>
</dbReference>
<dbReference type="Pfam" id="PF13302">
    <property type="entry name" value="Acetyltransf_3"/>
    <property type="match status" value="1"/>
</dbReference>
<dbReference type="KEGG" id="hara:AArcS_0584"/>
<name>A0A897MN32_9EURY</name>
<dbReference type="PROSITE" id="PS51186">
    <property type="entry name" value="GNAT"/>
    <property type="match status" value="1"/>
</dbReference>
<dbReference type="InterPro" id="IPR051531">
    <property type="entry name" value="N-acetyltransferase"/>
</dbReference>
<keyword evidence="3" id="KW-1185">Reference proteome</keyword>
<protein>
    <submittedName>
        <fullName evidence="2">Acetyltransferase, RimL family</fullName>
    </submittedName>
</protein>
<reference evidence="2" key="1">
    <citation type="submission" date="2020-11" db="EMBL/GenBank/DDBJ databases">
        <title>Carbohydrate-dependent, anaerobic sulfur respiration: A novel catabolism in halophilic archaea.</title>
        <authorList>
            <person name="Sorokin D.Y."/>
            <person name="Messina E."/>
            <person name="Smedile F."/>
            <person name="La Cono V."/>
            <person name="Hallsworth J.E."/>
            <person name="Yakimov M.M."/>
        </authorList>
    </citation>
    <scope>NUCLEOTIDE SEQUENCE</scope>
    <source>
        <strain evidence="2">AArc-S</strain>
    </source>
</reference>
<feature type="domain" description="N-acetyltransferase" evidence="1">
    <location>
        <begin position="44"/>
        <end position="190"/>
    </location>
</feature>
<dbReference type="GO" id="GO:0016747">
    <property type="term" value="F:acyltransferase activity, transferring groups other than amino-acyl groups"/>
    <property type="evidence" value="ECO:0007669"/>
    <property type="project" value="InterPro"/>
</dbReference>
<dbReference type="Gene3D" id="3.40.630.30">
    <property type="match status" value="1"/>
</dbReference>
<dbReference type="Proteomes" id="UP000663586">
    <property type="component" value="Chromosome"/>
</dbReference>
<dbReference type="SUPFAM" id="SSF55729">
    <property type="entry name" value="Acyl-CoA N-acyltransferases (Nat)"/>
    <property type="match status" value="1"/>
</dbReference>
<sequence length="198" mass="22783">MSALFPERIETERLRLERLGHEHVDVFEYHELCSGERTDIEAITRYLPWDPHESVKETSEYLDSLERKWDRGERAEYVIRPKPGEDGEGEIAGAGGLIVDWETLTGKPAIWLRKPFWGRGYSGERAAAMIELAFERLDLDLVAVPVQDGNERSRAAVERYVDEHGGQYDGIVRNATRRPDGEIIDHHRYTVTAEQYDS</sequence>
<evidence type="ECO:0000313" key="2">
    <source>
        <dbReference type="EMBL" id="QSG01812.1"/>
    </source>
</evidence>
<dbReference type="AlphaFoldDB" id="A0A897MN32"/>
<evidence type="ECO:0000259" key="1">
    <source>
        <dbReference type="PROSITE" id="PS51186"/>
    </source>
</evidence>
<dbReference type="InterPro" id="IPR016181">
    <property type="entry name" value="Acyl_CoA_acyltransferase"/>
</dbReference>
<gene>
    <name evidence="2" type="primary">rimL</name>
    <name evidence="2" type="ORF">AArcS_0584</name>
</gene>
<accession>A0A897MN32</accession>
<proteinExistence type="predicted"/>
<organism evidence="2 3">
    <name type="scientific">Natranaeroarchaeum sulfidigenes</name>
    <dbReference type="NCBI Taxonomy" id="2784880"/>
    <lineage>
        <taxon>Archaea</taxon>
        <taxon>Methanobacteriati</taxon>
        <taxon>Methanobacteriota</taxon>
        <taxon>Stenosarchaea group</taxon>
        <taxon>Halobacteria</taxon>
        <taxon>Halobacteriales</taxon>
        <taxon>Natronoarchaeaceae</taxon>
        <taxon>Natranaeroarchaeum</taxon>
    </lineage>
</organism>
<evidence type="ECO:0000313" key="3">
    <source>
        <dbReference type="Proteomes" id="UP000663586"/>
    </source>
</evidence>